<dbReference type="AlphaFoldDB" id="A0A395HNJ4"/>
<dbReference type="VEuPathDB" id="FungiDB:BO97DRAFT_355362"/>
<dbReference type="PANTHER" id="PTHR22847:SF637">
    <property type="entry name" value="WD REPEAT DOMAIN 5B"/>
    <property type="match status" value="1"/>
</dbReference>
<dbReference type="SMART" id="SM00320">
    <property type="entry name" value="WD40"/>
    <property type="match status" value="2"/>
</dbReference>
<evidence type="ECO:0000256" key="6">
    <source>
        <dbReference type="PROSITE-ProRule" id="PRU00221"/>
    </source>
</evidence>
<dbReference type="PROSITE" id="PS50082">
    <property type="entry name" value="WD_REPEATS_2"/>
    <property type="match status" value="2"/>
</dbReference>
<dbReference type="OrthoDB" id="538223at2759"/>
<dbReference type="GeneID" id="37196424"/>
<dbReference type="SUPFAM" id="SSF50978">
    <property type="entry name" value="WD40 repeat-like"/>
    <property type="match status" value="1"/>
</dbReference>
<dbReference type="InterPro" id="IPR001632">
    <property type="entry name" value="WD40_G-protein_beta-like"/>
</dbReference>
<dbReference type="InterPro" id="IPR001680">
    <property type="entry name" value="WD40_rpt"/>
</dbReference>
<feature type="repeat" description="WD" evidence="6">
    <location>
        <begin position="1"/>
        <end position="33"/>
    </location>
</feature>
<reference evidence="7 8" key="1">
    <citation type="submission" date="2018-02" db="EMBL/GenBank/DDBJ databases">
        <title>The genomes of Aspergillus section Nigri reveals drivers in fungal speciation.</title>
        <authorList>
            <consortium name="DOE Joint Genome Institute"/>
            <person name="Vesth T.C."/>
            <person name="Nybo J."/>
            <person name="Theobald S."/>
            <person name="Brandl J."/>
            <person name="Frisvad J.C."/>
            <person name="Nielsen K.F."/>
            <person name="Lyhne E.K."/>
            <person name="Kogle M.E."/>
            <person name="Kuo A."/>
            <person name="Riley R."/>
            <person name="Clum A."/>
            <person name="Nolan M."/>
            <person name="Lipzen A."/>
            <person name="Salamov A."/>
            <person name="Henrissat B."/>
            <person name="Wiebenga A."/>
            <person name="De vries R.P."/>
            <person name="Grigoriev I.V."/>
            <person name="Mortensen U.H."/>
            <person name="Andersen M.R."/>
            <person name="Baker S.E."/>
        </authorList>
    </citation>
    <scope>NUCLEOTIDE SEQUENCE [LARGE SCALE GENOMIC DNA]</scope>
    <source>
        <strain evidence="7 8">CBS 101889</strain>
    </source>
</reference>
<dbReference type="Pfam" id="PF00400">
    <property type="entry name" value="WD40"/>
    <property type="match status" value="2"/>
</dbReference>
<dbReference type="PANTHER" id="PTHR22847">
    <property type="entry name" value="WD40 REPEAT PROTEIN"/>
    <property type="match status" value="1"/>
</dbReference>
<evidence type="ECO:0000256" key="3">
    <source>
        <dbReference type="ARBA" id="ARBA00038415"/>
    </source>
</evidence>
<dbReference type="Gene3D" id="2.130.10.10">
    <property type="entry name" value="YVTN repeat-like/Quinoprotein amine dehydrogenase"/>
    <property type="match status" value="1"/>
</dbReference>
<dbReference type="PRINTS" id="PR00319">
    <property type="entry name" value="GPROTEINB"/>
</dbReference>
<dbReference type="RefSeq" id="XP_025546998.1">
    <property type="nucleotide sequence ID" value="XM_025692135.1"/>
</dbReference>
<evidence type="ECO:0000256" key="5">
    <source>
        <dbReference type="ARBA" id="ARBA00043913"/>
    </source>
</evidence>
<evidence type="ECO:0000256" key="4">
    <source>
        <dbReference type="ARBA" id="ARBA00039789"/>
    </source>
</evidence>
<dbReference type="STRING" id="1450537.A0A395HNJ4"/>
<name>A0A395HNJ4_ASPHC</name>
<protein>
    <recommendedName>
        <fullName evidence="4">Mitochondrial division protein 1</fullName>
    </recommendedName>
</protein>
<keyword evidence="1 6" id="KW-0853">WD repeat</keyword>
<dbReference type="PROSITE" id="PS50294">
    <property type="entry name" value="WD_REPEATS_REGION"/>
    <property type="match status" value="2"/>
</dbReference>
<dbReference type="InterPro" id="IPR036322">
    <property type="entry name" value="WD40_repeat_dom_sf"/>
</dbReference>
<dbReference type="InterPro" id="IPR020472">
    <property type="entry name" value="WD40_PAC1"/>
</dbReference>
<evidence type="ECO:0000313" key="7">
    <source>
        <dbReference type="EMBL" id="RAL07844.1"/>
    </source>
</evidence>
<dbReference type="GO" id="GO:1990234">
    <property type="term" value="C:transferase complex"/>
    <property type="evidence" value="ECO:0007669"/>
    <property type="project" value="UniProtKB-ARBA"/>
</dbReference>
<dbReference type="Proteomes" id="UP000248961">
    <property type="component" value="Unassembled WGS sequence"/>
</dbReference>
<sequence length="89" mass="9639">LNSHSNSVKSIAFSPDSCILASGSDDNTVKLWDTTIGFEQYTLDSHSLWVRTVAFSPDGRTLASGSSDNTFKIWDVITGAEQRTKAGRA</sequence>
<comment type="similarity">
    <text evidence="3">Belongs to the WD repeat MDV1/CAF4 family.</text>
</comment>
<proteinExistence type="inferred from homology"/>
<accession>A0A395HNJ4</accession>
<dbReference type="GO" id="GO:0005634">
    <property type="term" value="C:nucleus"/>
    <property type="evidence" value="ECO:0007669"/>
    <property type="project" value="TreeGrafter"/>
</dbReference>
<dbReference type="PRINTS" id="PR00320">
    <property type="entry name" value="GPROTEINBRPT"/>
</dbReference>
<feature type="non-terminal residue" evidence="7">
    <location>
        <position position="1"/>
    </location>
</feature>
<evidence type="ECO:0000256" key="2">
    <source>
        <dbReference type="ARBA" id="ARBA00022737"/>
    </source>
</evidence>
<evidence type="ECO:0000313" key="8">
    <source>
        <dbReference type="Proteomes" id="UP000248961"/>
    </source>
</evidence>
<keyword evidence="8" id="KW-1185">Reference proteome</keyword>
<gene>
    <name evidence="7" type="ORF">BO97DRAFT_355362</name>
</gene>
<comment type="function">
    <text evidence="5">Involved in mitochondrial fission. Acts as an adapter protein required to form mitochondrial fission complexes. Formation of these complexes is required to promote constriction and fission of the mitochondrial compartment at a late step in mitochondrial division.</text>
</comment>
<evidence type="ECO:0000256" key="1">
    <source>
        <dbReference type="ARBA" id="ARBA00022574"/>
    </source>
</evidence>
<keyword evidence="2" id="KW-0677">Repeat</keyword>
<dbReference type="EMBL" id="KZ824323">
    <property type="protein sequence ID" value="RAL07844.1"/>
    <property type="molecule type" value="Genomic_DNA"/>
</dbReference>
<dbReference type="InterPro" id="IPR015943">
    <property type="entry name" value="WD40/YVTN_repeat-like_dom_sf"/>
</dbReference>
<feature type="repeat" description="WD" evidence="6">
    <location>
        <begin position="43"/>
        <end position="84"/>
    </location>
</feature>
<organism evidence="7 8">
    <name type="scientific">Aspergillus homomorphus (strain CBS 101889)</name>
    <dbReference type="NCBI Taxonomy" id="1450537"/>
    <lineage>
        <taxon>Eukaryota</taxon>
        <taxon>Fungi</taxon>
        <taxon>Dikarya</taxon>
        <taxon>Ascomycota</taxon>
        <taxon>Pezizomycotina</taxon>
        <taxon>Eurotiomycetes</taxon>
        <taxon>Eurotiomycetidae</taxon>
        <taxon>Eurotiales</taxon>
        <taxon>Aspergillaceae</taxon>
        <taxon>Aspergillus</taxon>
        <taxon>Aspergillus subgen. Circumdati</taxon>
    </lineage>
</organism>